<name>A0A078AMR2_STYLE</name>
<feature type="signal peptide" evidence="11">
    <location>
        <begin position="1"/>
        <end position="21"/>
    </location>
</feature>
<reference evidence="13 14" key="1">
    <citation type="submission" date="2014-06" db="EMBL/GenBank/DDBJ databases">
        <authorList>
            <person name="Swart Estienne"/>
        </authorList>
    </citation>
    <scope>NUCLEOTIDE SEQUENCE [LARGE SCALE GENOMIC DNA]</scope>
    <source>
        <strain evidence="13 14">130c</strain>
    </source>
</reference>
<protein>
    <recommendedName>
        <fullName evidence="12">Malectin domain-containing protein</fullName>
    </recommendedName>
</protein>
<comment type="similarity">
    <text evidence="2">Belongs to the malectin family.</text>
</comment>
<dbReference type="InterPro" id="IPR039155">
    <property type="entry name" value="MLEC"/>
</dbReference>
<evidence type="ECO:0000313" key="13">
    <source>
        <dbReference type="EMBL" id="CDW83206.1"/>
    </source>
</evidence>
<dbReference type="InParanoid" id="A0A078AMR2"/>
<keyword evidence="6 10" id="KW-1133">Transmembrane helix</keyword>
<evidence type="ECO:0000256" key="9">
    <source>
        <dbReference type="ARBA" id="ARBA00023277"/>
    </source>
</evidence>
<proteinExistence type="inferred from homology"/>
<keyword evidence="3 10" id="KW-0812">Transmembrane</keyword>
<evidence type="ECO:0000256" key="3">
    <source>
        <dbReference type="ARBA" id="ARBA00022692"/>
    </source>
</evidence>
<dbReference type="Proteomes" id="UP000039865">
    <property type="component" value="Unassembled WGS sequence"/>
</dbReference>
<accession>A0A078AMR2</accession>
<dbReference type="OMA" id="NDEATDM"/>
<evidence type="ECO:0000256" key="11">
    <source>
        <dbReference type="SAM" id="SignalP"/>
    </source>
</evidence>
<evidence type="ECO:0000313" key="14">
    <source>
        <dbReference type="Proteomes" id="UP000039865"/>
    </source>
</evidence>
<dbReference type="Gene3D" id="2.60.120.430">
    <property type="entry name" value="Galactose-binding lectin"/>
    <property type="match status" value="1"/>
</dbReference>
<dbReference type="OrthoDB" id="303132at2759"/>
<keyword evidence="8" id="KW-0325">Glycoprotein</keyword>
<evidence type="ECO:0000256" key="10">
    <source>
        <dbReference type="SAM" id="Phobius"/>
    </source>
</evidence>
<evidence type="ECO:0000259" key="12">
    <source>
        <dbReference type="Pfam" id="PF11721"/>
    </source>
</evidence>
<keyword evidence="7 10" id="KW-0472">Membrane</keyword>
<evidence type="ECO:0000256" key="8">
    <source>
        <dbReference type="ARBA" id="ARBA00023180"/>
    </source>
</evidence>
<evidence type="ECO:0000256" key="1">
    <source>
        <dbReference type="ARBA" id="ARBA00004115"/>
    </source>
</evidence>
<dbReference type="GO" id="GO:0005789">
    <property type="term" value="C:endoplasmic reticulum membrane"/>
    <property type="evidence" value="ECO:0007669"/>
    <property type="project" value="UniProtKB-SubCell"/>
</dbReference>
<feature type="chain" id="PRO_5001729510" description="Malectin domain-containing protein" evidence="11">
    <location>
        <begin position="22"/>
        <end position="318"/>
    </location>
</feature>
<dbReference type="EMBL" id="CCKQ01011637">
    <property type="protein sequence ID" value="CDW83206.1"/>
    <property type="molecule type" value="Genomic_DNA"/>
</dbReference>
<keyword evidence="5" id="KW-0256">Endoplasmic reticulum</keyword>
<comment type="subcellular location">
    <subcellularLocation>
        <location evidence="1">Endoplasmic reticulum membrane</location>
        <topology evidence="1">Single-pass type I membrane protein</topology>
    </subcellularLocation>
</comment>
<dbReference type="GO" id="GO:0030246">
    <property type="term" value="F:carbohydrate binding"/>
    <property type="evidence" value="ECO:0007669"/>
    <property type="project" value="InterPro"/>
</dbReference>
<evidence type="ECO:0000256" key="5">
    <source>
        <dbReference type="ARBA" id="ARBA00022824"/>
    </source>
</evidence>
<evidence type="ECO:0000256" key="4">
    <source>
        <dbReference type="ARBA" id="ARBA00022729"/>
    </source>
</evidence>
<dbReference type="AlphaFoldDB" id="A0A078AMR2"/>
<organism evidence="13 14">
    <name type="scientific">Stylonychia lemnae</name>
    <name type="common">Ciliate</name>
    <dbReference type="NCBI Taxonomy" id="5949"/>
    <lineage>
        <taxon>Eukaryota</taxon>
        <taxon>Sar</taxon>
        <taxon>Alveolata</taxon>
        <taxon>Ciliophora</taxon>
        <taxon>Intramacronucleata</taxon>
        <taxon>Spirotrichea</taxon>
        <taxon>Stichotrichia</taxon>
        <taxon>Sporadotrichida</taxon>
        <taxon>Oxytrichidae</taxon>
        <taxon>Stylonychinae</taxon>
        <taxon>Stylonychia</taxon>
    </lineage>
</organism>
<dbReference type="PANTHER" id="PTHR13460">
    <property type="match status" value="1"/>
</dbReference>
<dbReference type="InterPro" id="IPR021720">
    <property type="entry name" value="Malectin_dom"/>
</dbReference>
<evidence type="ECO:0000256" key="6">
    <source>
        <dbReference type="ARBA" id="ARBA00022989"/>
    </source>
</evidence>
<keyword evidence="9" id="KW-0119">Carbohydrate metabolism</keyword>
<evidence type="ECO:0000256" key="7">
    <source>
        <dbReference type="ARBA" id="ARBA00023136"/>
    </source>
</evidence>
<keyword evidence="4 11" id="KW-0732">Signal</keyword>
<feature type="domain" description="Malectin" evidence="12">
    <location>
        <begin position="41"/>
        <end position="203"/>
    </location>
</feature>
<dbReference type="PANTHER" id="PTHR13460:SF0">
    <property type="entry name" value="MALECTIN"/>
    <property type="match status" value="1"/>
</dbReference>
<sequence length="318" mass="35795">MRRISLFIISALFGIFNRVQSQGYDRQALAGWFLGLNPEKVVYAVNCGSNDEATDMIGVRYMPDQGFTGGVASEDGVGHQWLFPNSDIYHSERYGANEGFKYHVPLPKEGQYALVLKFSEVYFQEPGQKIFDIKIGKKTIVPDLDIFGKVFSRAIPYDTFTEFKVKDGKIFVQGEEVQGAVKNGKFLIDFVVGKADNPKVNAILIVEGGLKNTHHQAHERYLKELDKIRKLQDGQATEPAEQQQQEMQAPFSSNIDFFADDEDLSQPKGQVNSLLESPYMLEGFSIGFLILFFGILNVLTTENENALVSKADLKRKRD</sequence>
<keyword evidence="14" id="KW-1185">Reference proteome</keyword>
<dbReference type="Pfam" id="PF11721">
    <property type="entry name" value="Malectin"/>
    <property type="match status" value="1"/>
</dbReference>
<evidence type="ECO:0000256" key="2">
    <source>
        <dbReference type="ARBA" id="ARBA00009141"/>
    </source>
</evidence>
<gene>
    <name evidence="13" type="primary">Contig16880.g17979</name>
    <name evidence="13" type="ORF">STYLEM_12248</name>
</gene>
<feature type="transmembrane region" description="Helical" evidence="10">
    <location>
        <begin position="279"/>
        <end position="300"/>
    </location>
</feature>